<dbReference type="PANTHER" id="PTHR43806">
    <property type="entry name" value="PEPTIDASE S8"/>
    <property type="match status" value="1"/>
</dbReference>
<comment type="similarity">
    <text evidence="1 5">Belongs to the peptidase S8 family.</text>
</comment>
<sequence length="158" mass="16714">MSFGGPANSSEDSAVFMMLKLGSMWLQRPATATRVDAGNISPARSDFCTTVGASTIRDSRWSDSNYGAVLDVFAPGENILTASKDSTLETQWANGTSFAAPHARSLSLPGIVAFFISQLGNGKRPAEMIVFVRDTAVRNVLTGIPFGTPNDLANNGNP</sequence>
<proteinExistence type="inferred from homology"/>
<evidence type="ECO:0000256" key="3">
    <source>
        <dbReference type="ARBA" id="ARBA00022801"/>
    </source>
</evidence>
<dbReference type="Pfam" id="PF00082">
    <property type="entry name" value="Peptidase_S8"/>
    <property type="match status" value="1"/>
</dbReference>
<dbReference type="OrthoDB" id="19448at2759"/>
<keyword evidence="8" id="KW-1185">Reference proteome</keyword>
<dbReference type="HOGENOM" id="CLU_011263_6_3_1"/>
<evidence type="ECO:0000259" key="6">
    <source>
        <dbReference type="Pfam" id="PF00082"/>
    </source>
</evidence>
<dbReference type="AlphaFoldDB" id="M2QSJ9"/>
<dbReference type="GO" id="GO:0005615">
    <property type="term" value="C:extracellular space"/>
    <property type="evidence" value="ECO:0007669"/>
    <property type="project" value="TreeGrafter"/>
</dbReference>
<keyword evidence="4" id="KW-0720">Serine protease</keyword>
<dbReference type="Gene3D" id="3.40.50.200">
    <property type="entry name" value="Peptidase S8/S53 domain"/>
    <property type="match status" value="1"/>
</dbReference>
<name>M2QSJ9_CERS8</name>
<dbReference type="STRING" id="914234.M2QSJ9"/>
<dbReference type="InterPro" id="IPR000209">
    <property type="entry name" value="Peptidase_S8/S53_dom"/>
</dbReference>
<gene>
    <name evidence="7" type="ORF">CERSUDRAFT_92494</name>
</gene>
<dbReference type="SUPFAM" id="SSF52743">
    <property type="entry name" value="Subtilisin-like"/>
    <property type="match status" value="1"/>
</dbReference>
<feature type="domain" description="Peptidase S8/S53" evidence="6">
    <location>
        <begin position="41"/>
        <end position="103"/>
    </location>
</feature>
<evidence type="ECO:0000256" key="4">
    <source>
        <dbReference type="ARBA" id="ARBA00022825"/>
    </source>
</evidence>
<evidence type="ECO:0000313" key="8">
    <source>
        <dbReference type="Proteomes" id="UP000016930"/>
    </source>
</evidence>
<organism evidence="7 8">
    <name type="scientific">Ceriporiopsis subvermispora (strain B)</name>
    <name type="common">White-rot fungus</name>
    <name type="synonym">Gelatoporia subvermispora</name>
    <dbReference type="NCBI Taxonomy" id="914234"/>
    <lineage>
        <taxon>Eukaryota</taxon>
        <taxon>Fungi</taxon>
        <taxon>Dikarya</taxon>
        <taxon>Basidiomycota</taxon>
        <taxon>Agaricomycotina</taxon>
        <taxon>Agaricomycetes</taxon>
        <taxon>Polyporales</taxon>
        <taxon>Gelatoporiaceae</taxon>
        <taxon>Gelatoporia</taxon>
    </lineage>
</organism>
<keyword evidence="3" id="KW-0378">Hydrolase</keyword>
<dbReference type="GO" id="GO:0006508">
    <property type="term" value="P:proteolysis"/>
    <property type="evidence" value="ECO:0007669"/>
    <property type="project" value="UniProtKB-KW"/>
</dbReference>
<dbReference type="InterPro" id="IPR050131">
    <property type="entry name" value="Peptidase_S8_subtilisin-like"/>
</dbReference>
<evidence type="ECO:0000256" key="2">
    <source>
        <dbReference type="ARBA" id="ARBA00022670"/>
    </source>
</evidence>
<accession>M2QSJ9</accession>
<evidence type="ECO:0000256" key="1">
    <source>
        <dbReference type="ARBA" id="ARBA00011073"/>
    </source>
</evidence>
<comment type="caution">
    <text evidence="5">Lacks conserved residue(s) required for the propagation of feature annotation.</text>
</comment>
<dbReference type="PANTHER" id="PTHR43806:SF11">
    <property type="entry name" value="CEREVISIN-RELATED"/>
    <property type="match status" value="1"/>
</dbReference>
<keyword evidence="2" id="KW-0645">Protease</keyword>
<dbReference type="EMBL" id="KB445793">
    <property type="protein sequence ID" value="EMD40003.1"/>
    <property type="molecule type" value="Genomic_DNA"/>
</dbReference>
<protein>
    <recommendedName>
        <fullName evidence="6">Peptidase S8/S53 domain-containing protein</fullName>
    </recommendedName>
</protein>
<dbReference type="PROSITE" id="PS51892">
    <property type="entry name" value="SUBTILASE"/>
    <property type="match status" value="1"/>
</dbReference>
<evidence type="ECO:0000256" key="5">
    <source>
        <dbReference type="PROSITE-ProRule" id="PRU01240"/>
    </source>
</evidence>
<dbReference type="Proteomes" id="UP000016930">
    <property type="component" value="Unassembled WGS sequence"/>
</dbReference>
<dbReference type="GO" id="GO:0004252">
    <property type="term" value="F:serine-type endopeptidase activity"/>
    <property type="evidence" value="ECO:0007669"/>
    <property type="project" value="InterPro"/>
</dbReference>
<dbReference type="InterPro" id="IPR036852">
    <property type="entry name" value="Peptidase_S8/S53_dom_sf"/>
</dbReference>
<reference evidence="7 8" key="1">
    <citation type="journal article" date="2012" name="Proc. Natl. Acad. Sci. U.S.A.">
        <title>Comparative genomics of Ceriporiopsis subvermispora and Phanerochaete chrysosporium provide insight into selective ligninolysis.</title>
        <authorList>
            <person name="Fernandez-Fueyo E."/>
            <person name="Ruiz-Duenas F.J."/>
            <person name="Ferreira P."/>
            <person name="Floudas D."/>
            <person name="Hibbett D.S."/>
            <person name="Canessa P."/>
            <person name="Larrondo L.F."/>
            <person name="James T.Y."/>
            <person name="Seelenfreund D."/>
            <person name="Lobos S."/>
            <person name="Polanco R."/>
            <person name="Tello M."/>
            <person name="Honda Y."/>
            <person name="Watanabe T."/>
            <person name="Watanabe T."/>
            <person name="Ryu J.S."/>
            <person name="Kubicek C.P."/>
            <person name="Schmoll M."/>
            <person name="Gaskell J."/>
            <person name="Hammel K.E."/>
            <person name="St John F.J."/>
            <person name="Vanden Wymelenberg A."/>
            <person name="Sabat G."/>
            <person name="Splinter BonDurant S."/>
            <person name="Syed K."/>
            <person name="Yadav J.S."/>
            <person name="Doddapaneni H."/>
            <person name="Subramanian V."/>
            <person name="Lavin J.L."/>
            <person name="Oguiza J.A."/>
            <person name="Perez G."/>
            <person name="Pisabarro A.G."/>
            <person name="Ramirez L."/>
            <person name="Santoyo F."/>
            <person name="Master E."/>
            <person name="Coutinho P.M."/>
            <person name="Henrissat B."/>
            <person name="Lombard V."/>
            <person name="Magnuson J.K."/>
            <person name="Kuees U."/>
            <person name="Hori C."/>
            <person name="Igarashi K."/>
            <person name="Samejima M."/>
            <person name="Held B.W."/>
            <person name="Barry K.W."/>
            <person name="LaButti K.M."/>
            <person name="Lapidus A."/>
            <person name="Lindquist E.A."/>
            <person name="Lucas S.M."/>
            <person name="Riley R."/>
            <person name="Salamov A.A."/>
            <person name="Hoffmeister D."/>
            <person name="Schwenk D."/>
            <person name="Hadar Y."/>
            <person name="Yarden O."/>
            <person name="de Vries R.P."/>
            <person name="Wiebenga A."/>
            <person name="Stenlid J."/>
            <person name="Eastwood D."/>
            <person name="Grigoriev I.V."/>
            <person name="Berka R.M."/>
            <person name="Blanchette R.A."/>
            <person name="Kersten P."/>
            <person name="Martinez A.T."/>
            <person name="Vicuna R."/>
            <person name="Cullen D."/>
        </authorList>
    </citation>
    <scope>NUCLEOTIDE SEQUENCE [LARGE SCALE GENOMIC DNA]</scope>
    <source>
        <strain evidence="7 8">B</strain>
    </source>
</reference>
<evidence type="ECO:0000313" key="7">
    <source>
        <dbReference type="EMBL" id="EMD40003.1"/>
    </source>
</evidence>